<dbReference type="Pfam" id="PF01103">
    <property type="entry name" value="Omp85"/>
    <property type="match status" value="1"/>
</dbReference>
<evidence type="ECO:0000256" key="5">
    <source>
        <dbReference type="ARBA" id="ARBA00023237"/>
    </source>
</evidence>
<evidence type="ECO:0000256" key="6">
    <source>
        <dbReference type="SAM" id="SignalP"/>
    </source>
</evidence>
<sequence>MCATALILSCFFAVILLPSWCIAQSRSDPEPDTEVIVKKISISGNRILSKEEILAVISTSKKNPFSADFFSRDIALIKKLYSYKGFFRTVVDATVSDVDEKNRVSVEILIQENAPARIDSVRYEGLNVIADSLKTRYLQKSRLKRDSIFTVDHLIEERDRTIAFFNEYGYAFMHEDSIRVQVDTTDALAGLLVNVSFPESLEYGPMQIVVHDPVTKDDPAKSKLHTSRIDSLDIAVYGHQNISTKLITNYTTFRPGITTRKSLERKTLRNFGSTNLFSSIFIRNDSVRQGKLYTSIHLEPKPKHLIEPKIFVDNRYGGLFTGTSVRYENKNLFGGAENLKVKTDFGMQLSNSNELLKNLDESLYSKYRPYELAISSNLLVPDLKKPGDMYAGTLEYSRSRLPILLDNQKALLRLSYNTRINEKSRLNLDFFELELVKKDSLIGFKELFKTDLADRIGIDPTDAVAVDQSLDSLLQTNLNQTIRLQYFHSNRNDPSRKTIYTWNASVEAVGALPYLFDEYIDTGDYEGFTNDDPQIFGTPYSQFFKASGQFSFAKDIAEGQQLAGRVFVGAMTPYGKSGETPEERRFYAGGPNSMRGWLFNTLGPGSSSSDAAGTLGADIKIEGNMEYRLKFFKLFGQPSGIAFFTDLGNIWDRNGPYGLTLQSFYRDIAWDAGIGLRVGSPIGPFRFDFGYKLYDPSQTDPWQISRWNIGDFTFNFGIGDPF</sequence>
<dbReference type="EMBL" id="CP001101">
    <property type="protein sequence ID" value="ACE03500.1"/>
    <property type="molecule type" value="Genomic_DNA"/>
</dbReference>
<keyword evidence="5" id="KW-0998">Cell outer membrane</keyword>
<reference evidence="8" key="1">
    <citation type="submission" date="2008-06" db="EMBL/GenBank/DDBJ databases">
        <title>Complete sequence of Chlorobium phaeobacteroides BS1.</title>
        <authorList>
            <consortium name="US DOE Joint Genome Institute"/>
            <person name="Lucas S."/>
            <person name="Copeland A."/>
            <person name="Lapidus A."/>
            <person name="Glavina del Rio T."/>
            <person name="Dalin E."/>
            <person name="Tice H."/>
            <person name="Bruce D."/>
            <person name="Goodwin L."/>
            <person name="Pitluck S."/>
            <person name="Schmutz J."/>
            <person name="Larimer F."/>
            <person name="Land M."/>
            <person name="Hauser L."/>
            <person name="Kyrpides N."/>
            <person name="Ovchinnikova G."/>
            <person name="Li T."/>
            <person name="Liu Z."/>
            <person name="Zhao F."/>
            <person name="Overmann J."/>
            <person name="Bryant D.A."/>
            <person name="Richardson P."/>
        </authorList>
    </citation>
    <scope>NUCLEOTIDE SEQUENCE [LARGE SCALE GENOMIC DNA]</scope>
    <source>
        <strain evidence="8">BS1</strain>
    </source>
</reference>
<feature type="domain" description="POTRA" evidence="7">
    <location>
        <begin position="35"/>
        <end position="113"/>
    </location>
</feature>
<gene>
    <name evidence="8" type="ordered locus">Cphamn1_0537</name>
</gene>
<accession>B3EMC2</accession>
<evidence type="ECO:0000313" key="8">
    <source>
        <dbReference type="EMBL" id="ACE03500.1"/>
    </source>
</evidence>
<dbReference type="InterPro" id="IPR010827">
    <property type="entry name" value="BamA/TamA_POTRA"/>
</dbReference>
<evidence type="ECO:0000259" key="7">
    <source>
        <dbReference type="PROSITE" id="PS51779"/>
    </source>
</evidence>
<proteinExistence type="predicted"/>
<organism evidence="8">
    <name type="scientific">Chlorobium phaeobacteroides (strain BS1)</name>
    <dbReference type="NCBI Taxonomy" id="331678"/>
    <lineage>
        <taxon>Bacteria</taxon>
        <taxon>Pseudomonadati</taxon>
        <taxon>Chlorobiota</taxon>
        <taxon>Chlorobiia</taxon>
        <taxon>Chlorobiales</taxon>
        <taxon>Chlorobiaceae</taxon>
        <taxon>Chlorobium/Pelodictyon group</taxon>
        <taxon>Chlorobium</taxon>
    </lineage>
</organism>
<name>B3EMC2_CHLPB</name>
<dbReference type="GO" id="GO:0019867">
    <property type="term" value="C:outer membrane"/>
    <property type="evidence" value="ECO:0007669"/>
    <property type="project" value="InterPro"/>
</dbReference>
<evidence type="ECO:0000256" key="3">
    <source>
        <dbReference type="ARBA" id="ARBA00022729"/>
    </source>
</evidence>
<dbReference type="PROSITE" id="PS51779">
    <property type="entry name" value="POTRA"/>
    <property type="match status" value="1"/>
</dbReference>
<dbReference type="InterPro" id="IPR000184">
    <property type="entry name" value="Bac_surfAg_D15"/>
</dbReference>
<keyword evidence="3 6" id="KW-0732">Signal</keyword>
<dbReference type="InterPro" id="IPR039910">
    <property type="entry name" value="D15-like"/>
</dbReference>
<feature type="signal peptide" evidence="6">
    <location>
        <begin position="1"/>
        <end position="23"/>
    </location>
</feature>
<dbReference type="KEGG" id="cpb:Cphamn1_0537"/>
<evidence type="ECO:0000256" key="1">
    <source>
        <dbReference type="ARBA" id="ARBA00004370"/>
    </source>
</evidence>
<protein>
    <submittedName>
        <fullName evidence="8">Surface antigen (D15)</fullName>
    </submittedName>
</protein>
<dbReference type="HOGENOM" id="CLU_010929_0_0_10"/>
<keyword evidence="2" id="KW-0812">Transmembrane</keyword>
<dbReference type="Gene3D" id="3.10.20.310">
    <property type="entry name" value="membrane protein fhac"/>
    <property type="match status" value="1"/>
</dbReference>
<dbReference type="eggNOG" id="COG0729">
    <property type="taxonomic scope" value="Bacteria"/>
</dbReference>
<feature type="chain" id="PRO_5002786353" evidence="6">
    <location>
        <begin position="24"/>
        <end position="722"/>
    </location>
</feature>
<dbReference type="Gene3D" id="2.40.160.50">
    <property type="entry name" value="membrane protein fhac: a member of the omp85/tpsb transporter family"/>
    <property type="match status" value="1"/>
</dbReference>
<evidence type="ECO:0000256" key="2">
    <source>
        <dbReference type="ARBA" id="ARBA00022692"/>
    </source>
</evidence>
<dbReference type="PANTHER" id="PTHR12815:SF47">
    <property type="entry name" value="TRANSLOCATION AND ASSEMBLY MODULE SUBUNIT TAMA"/>
    <property type="match status" value="1"/>
</dbReference>
<dbReference type="STRING" id="331678.Cphamn1_0537"/>
<dbReference type="Pfam" id="PF07244">
    <property type="entry name" value="POTRA"/>
    <property type="match status" value="1"/>
</dbReference>
<keyword evidence="4" id="KW-0472">Membrane</keyword>
<comment type="subcellular location">
    <subcellularLocation>
        <location evidence="1">Membrane</location>
    </subcellularLocation>
</comment>
<dbReference type="PANTHER" id="PTHR12815">
    <property type="entry name" value="SORTING AND ASSEMBLY MACHINERY SAMM50 PROTEIN FAMILY MEMBER"/>
    <property type="match status" value="1"/>
</dbReference>
<dbReference type="InterPro" id="IPR034746">
    <property type="entry name" value="POTRA"/>
</dbReference>
<evidence type="ECO:0000256" key="4">
    <source>
        <dbReference type="ARBA" id="ARBA00023136"/>
    </source>
</evidence>
<dbReference type="AlphaFoldDB" id="B3EMC2"/>